<feature type="non-terminal residue" evidence="1">
    <location>
        <position position="1"/>
    </location>
</feature>
<evidence type="ECO:0000313" key="1">
    <source>
        <dbReference type="EMBL" id="KAF0871007.1"/>
    </source>
</evidence>
<evidence type="ECO:0000313" key="2">
    <source>
        <dbReference type="Proteomes" id="UP000475037"/>
    </source>
</evidence>
<dbReference type="GO" id="GO:0030246">
    <property type="term" value="F:carbohydrate binding"/>
    <property type="evidence" value="ECO:0007669"/>
    <property type="project" value="InterPro"/>
</dbReference>
<organism evidence="1 2">
    <name type="scientific">Crocuta crocuta</name>
    <name type="common">Spotted hyena</name>
    <dbReference type="NCBI Taxonomy" id="9678"/>
    <lineage>
        <taxon>Eukaryota</taxon>
        <taxon>Metazoa</taxon>
        <taxon>Chordata</taxon>
        <taxon>Craniata</taxon>
        <taxon>Vertebrata</taxon>
        <taxon>Euteleostomi</taxon>
        <taxon>Mammalia</taxon>
        <taxon>Eutheria</taxon>
        <taxon>Laurasiatheria</taxon>
        <taxon>Carnivora</taxon>
        <taxon>Feliformia</taxon>
        <taxon>Hyaenidae</taxon>
        <taxon>Crocuta</taxon>
    </lineage>
</organism>
<dbReference type="InterPro" id="IPR011013">
    <property type="entry name" value="Gal_mutarotase_sf_dom"/>
</dbReference>
<sequence>TKQPGAALAKTSHFGCRTKTHADPGDKHMVQVKIDGYTMFLDWKTNLMHRIWERESNRTVQVAQEFTEYRVNGNLKDGPISDNFVFTPNDIAKRPWKTVGMQIAAGKLVTEIGQYLSR</sequence>
<keyword evidence="2" id="KW-1185">Reference proteome</keyword>
<dbReference type="AlphaFoldDB" id="A0A6G1A611"/>
<protein>
    <submittedName>
        <fullName evidence="1">MA2B2 mannosidase</fullName>
    </submittedName>
</protein>
<accession>A0A6G1A611</accession>
<gene>
    <name evidence="1" type="primary">Man2b2</name>
    <name evidence="1" type="ORF">FOF47_R02004</name>
</gene>
<proteinExistence type="predicted"/>
<dbReference type="EMBL" id="VOAJ01024667">
    <property type="protein sequence ID" value="KAF0871007.1"/>
    <property type="molecule type" value="Genomic_DNA"/>
</dbReference>
<name>A0A6G1A611_CROCR</name>
<dbReference type="Proteomes" id="UP000475037">
    <property type="component" value="Unassembled WGS sequence"/>
</dbReference>
<comment type="caution">
    <text evidence="1">The sequence shown here is derived from an EMBL/GenBank/DDBJ whole genome shotgun (WGS) entry which is preliminary data.</text>
</comment>
<feature type="non-terminal residue" evidence="1">
    <location>
        <position position="118"/>
    </location>
</feature>
<reference evidence="1 2" key="1">
    <citation type="submission" date="2019-11" db="EMBL/GenBank/DDBJ databases">
        <authorList>
            <person name="Yang C."/>
            <person name="Li F."/>
        </authorList>
    </citation>
    <scope>NUCLEOTIDE SEQUENCE [LARGE SCALE GENOMIC DNA]</scope>
    <source>
        <strain evidence="1">KB4526</strain>
        <tissue evidence="1">Muscle</tissue>
    </source>
</reference>
<dbReference type="Gene3D" id="2.70.98.30">
    <property type="entry name" value="Golgi alpha-mannosidase II, domain 4"/>
    <property type="match status" value="1"/>
</dbReference>
<dbReference type="GO" id="GO:0005975">
    <property type="term" value="P:carbohydrate metabolic process"/>
    <property type="evidence" value="ECO:0007669"/>
    <property type="project" value="InterPro"/>
</dbReference>
<dbReference type="SUPFAM" id="SSF74650">
    <property type="entry name" value="Galactose mutarotase-like"/>
    <property type="match status" value="1"/>
</dbReference>
<dbReference type="GO" id="GO:0003824">
    <property type="term" value="F:catalytic activity"/>
    <property type="evidence" value="ECO:0007669"/>
    <property type="project" value="InterPro"/>
</dbReference>